<keyword evidence="8 15" id="KW-0418">Kinase</keyword>
<dbReference type="InterPro" id="IPR050640">
    <property type="entry name" value="Bact_2-comp_sensor_kinase"/>
</dbReference>
<comment type="caution">
    <text evidence="15">The sequence shown here is derived from an EMBL/GenBank/DDBJ whole genome shotgun (WGS) entry which is preliminary data.</text>
</comment>
<dbReference type="PROSITE" id="PS50885">
    <property type="entry name" value="HAMP"/>
    <property type="match status" value="1"/>
</dbReference>
<evidence type="ECO:0000256" key="3">
    <source>
        <dbReference type="ARBA" id="ARBA00012438"/>
    </source>
</evidence>
<dbReference type="PANTHER" id="PTHR34220:SF7">
    <property type="entry name" value="SENSOR HISTIDINE KINASE YPDA"/>
    <property type="match status" value="1"/>
</dbReference>
<dbReference type="EC" id="2.7.13.3" evidence="3"/>
<dbReference type="SUPFAM" id="SSF55874">
    <property type="entry name" value="ATPase domain of HSP90 chaperone/DNA topoisomerase II/histidine kinase"/>
    <property type="match status" value="1"/>
</dbReference>
<feature type="transmembrane region" description="Helical" evidence="12">
    <location>
        <begin position="288"/>
        <end position="312"/>
    </location>
</feature>
<evidence type="ECO:0000256" key="4">
    <source>
        <dbReference type="ARBA" id="ARBA00022475"/>
    </source>
</evidence>
<feature type="domain" description="Histidine kinase" evidence="13">
    <location>
        <begin position="472"/>
        <end position="571"/>
    </location>
</feature>
<evidence type="ECO:0000259" key="13">
    <source>
        <dbReference type="PROSITE" id="PS50109"/>
    </source>
</evidence>
<dbReference type="PANTHER" id="PTHR34220">
    <property type="entry name" value="SENSOR HISTIDINE KINASE YPDA"/>
    <property type="match status" value="1"/>
</dbReference>
<dbReference type="SUPFAM" id="SSF158472">
    <property type="entry name" value="HAMP domain-like"/>
    <property type="match status" value="1"/>
</dbReference>
<keyword evidence="12" id="KW-0812">Transmembrane</keyword>
<dbReference type="PRINTS" id="PR00344">
    <property type="entry name" value="BCTRLSENSOR"/>
</dbReference>
<dbReference type="EMBL" id="JASKHM010000029">
    <property type="protein sequence ID" value="MEQ4487101.1"/>
    <property type="molecule type" value="Genomic_DNA"/>
</dbReference>
<evidence type="ECO:0000313" key="16">
    <source>
        <dbReference type="Proteomes" id="UP001493487"/>
    </source>
</evidence>
<evidence type="ECO:0000256" key="11">
    <source>
        <dbReference type="ARBA" id="ARBA00023136"/>
    </source>
</evidence>
<dbReference type="SMART" id="SM00304">
    <property type="entry name" value="HAMP"/>
    <property type="match status" value="1"/>
</dbReference>
<keyword evidence="12" id="KW-1133">Transmembrane helix</keyword>
<evidence type="ECO:0000256" key="5">
    <source>
        <dbReference type="ARBA" id="ARBA00022553"/>
    </source>
</evidence>
<keyword evidence="7" id="KW-0547">Nucleotide-binding</keyword>
<dbReference type="InterPro" id="IPR003594">
    <property type="entry name" value="HATPase_dom"/>
</dbReference>
<dbReference type="Gene3D" id="3.30.565.10">
    <property type="entry name" value="Histidine kinase-like ATPase, C-terminal domain"/>
    <property type="match status" value="1"/>
</dbReference>
<dbReference type="InterPro" id="IPR003660">
    <property type="entry name" value="HAMP_dom"/>
</dbReference>
<dbReference type="InterPro" id="IPR010559">
    <property type="entry name" value="Sig_transdc_His_kin_internal"/>
</dbReference>
<proteinExistence type="predicted"/>
<evidence type="ECO:0000256" key="7">
    <source>
        <dbReference type="ARBA" id="ARBA00022741"/>
    </source>
</evidence>
<dbReference type="SMART" id="SM00387">
    <property type="entry name" value="HATPase_c"/>
    <property type="match status" value="1"/>
</dbReference>
<evidence type="ECO:0000259" key="14">
    <source>
        <dbReference type="PROSITE" id="PS50885"/>
    </source>
</evidence>
<dbReference type="InterPro" id="IPR036890">
    <property type="entry name" value="HATPase_C_sf"/>
</dbReference>
<dbReference type="GO" id="GO:0004673">
    <property type="term" value="F:protein histidine kinase activity"/>
    <property type="evidence" value="ECO:0007669"/>
    <property type="project" value="UniProtKB-EC"/>
</dbReference>
<feature type="domain" description="HAMP" evidence="14">
    <location>
        <begin position="309"/>
        <end position="361"/>
    </location>
</feature>
<protein>
    <recommendedName>
        <fullName evidence="3">histidine kinase</fullName>
        <ecNumber evidence="3">2.7.13.3</ecNumber>
    </recommendedName>
</protein>
<dbReference type="Gene3D" id="6.10.340.10">
    <property type="match status" value="1"/>
</dbReference>
<comment type="subcellular location">
    <subcellularLocation>
        <location evidence="2">Cell membrane</location>
        <topology evidence="2">Multi-pass membrane protein</topology>
    </subcellularLocation>
</comment>
<evidence type="ECO:0000256" key="2">
    <source>
        <dbReference type="ARBA" id="ARBA00004651"/>
    </source>
</evidence>
<evidence type="ECO:0000256" key="10">
    <source>
        <dbReference type="ARBA" id="ARBA00023012"/>
    </source>
</evidence>
<dbReference type="Pfam" id="PF06580">
    <property type="entry name" value="His_kinase"/>
    <property type="match status" value="1"/>
</dbReference>
<evidence type="ECO:0000256" key="1">
    <source>
        <dbReference type="ARBA" id="ARBA00000085"/>
    </source>
</evidence>
<accession>A0ABV1L4B6</accession>
<dbReference type="Pfam" id="PF02518">
    <property type="entry name" value="HATPase_c"/>
    <property type="match status" value="1"/>
</dbReference>
<comment type="catalytic activity">
    <reaction evidence="1">
        <text>ATP + protein L-histidine = ADP + protein N-phospho-L-histidine.</text>
        <dbReference type="EC" id="2.7.13.3"/>
    </reaction>
</comment>
<evidence type="ECO:0000313" key="15">
    <source>
        <dbReference type="EMBL" id="MEQ4487101.1"/>
    </source>
</evidence>
<reference evidence="15 16" key="1">
    <citation type="journal article" date="2023" name="Genome Announc.">
        <title>Pan-Genome Analyses of the Genus Cohnella and Proposal of the Novel Species Cohnella silvisoli sp. nov., Isolated from Forest Soil.</title>
        <authorList>
            <person name="Wang C."/>
            <person name="Mao L."/>
            <person name="Bao G."/>
            <person name="Zhu H."/>
        </authorList>
    </citation>
    <scope>NUCLEOTIDE SEQUENCE [LARGE SCALE GENOMIC DNA]</scope>
    <source>
        <strain evidence="15 16">NL03-T5-1</strain>
    </source>
</reference>
<name>A0ABV1L4B6_9BACL</name>
<evidence type="ECO:0000256" key="12">
    <source>
        <dbReference type="SAM" id="Phobius"/>
    </source>
</evidence>
<dbReference type="Proteomes" id="UP001493487">
    <property type="component" value="Unassembled WGS sequence"/>
</dbReference>
<keyword evidence="6 15" id="KW-0808">Transferase</keyword>
<dbReference type="InterPro" id="IPR004358">
    <property type="entry name" value="Sig_transdc_His_kin-like_C"/>
</dbReference>
<sequence>MNRLWLAKIALRFKTKVVLSFLIGALVPVLVLGIYSYQQSQTFIHNQAIAGLNNTVGTVAGNIDNRFSQYNGIVDSIILNTGIQQIFDHDYVDYINFAWDNRNYLEPYFKTILTVHKEIAKIMIYHSSNLPDKGLFYKSATGVKDQIWYTQASKQTQDYSTVWMLDHDKLYAARKFPDILMNGKDTVLYLELDASKVFDLFNDKTTTDDYEMFVYDDRLQPLFVKRGEHSARAELNAGQLSSMENELTEIDGVNYILVKKTIPSVHWRLYYLVPLQSISLDAGNIARATLLIIAFCVVVLIVLIWLITKTLLRRINELNKKMKLVENGNLQIEVTSHVGDEIGELTNRFGRMIRHVNELIQENYQNKIVQKDAELKALQAQINPHFLYNTLSIINWSALEIEAENISHLVTTLSNYYRTALNKGNNVIAIRDEMENTKAYLTIQLAMHDHKFDVALELDEEIYEYKTINLMLQPIVENALQHGIDCKEDGRGWVSISVAFAGDDIEFVVSDNGPGMDPSLIDEILVAGSRGYGIKNVNDRIQLLFGEAYGLRIESVPGSGTTVVIRIPKYRGPPSD</sequence>
<evidence type="ECO:0000256" key="6">
    <source>
        <dbReference type="ARBA" id="ARBA00022679"/>
    </source>
</evidence>
<keyword evidence="16" id="KW-1185">Reference proteome</keyword>
<dbReference type="PROSITE" id="PS50109">
    <property type="entry name" value="HIS_KIN"/>
    <property type="match status" value="1"/>
</dbReference>
<keyword evidence="11 12" id="KW-0472">Membrane</keyword>
<keyword evidence="5" id="KW-0597">Phosphoprotein</keyword>
<dbReference type="CDD" id="cd06225">
    <property type="entry name" value="HAMP"/>
    <property type="match status" value="1"/>
</dbReference>
<evidence type="ECO:0000256" key="9">
    <source>
        <dbReference type="ARBA" id="ARBA00022840"/>
    </source>
</evidence>
<organism evidence="15 16">
    <name type="scientific">Cohnella silvisoli</name>
    <dbReference type="NCBI Taxonomy" id="2873699"/>
    <lineage>
        <taxon>Bacteria</taxon>
        <taxon>Bacillati</taxon>
        <taxon>Bacillota</taxon>
        <taxon>Bacilli</taxon>
        <taxon>Bacillales</taxon>
        <taxon>Paenibacillaceae</taxon>
        <taxon>Cohnella</taxon>
    </lineage>
</organism>
<keyword evidence="4" id="KW-1003">Cell membrane</keyword>
<dbReference type="RefSeq" id="WP_232190168.1">
    <property type="nucleotide sequence ID" value="NZ_JAIOAP010000028.1"/>
</dbReference>
<gene>
    <name evidence="15" type="ORF">QJS35_32465</name>
</gene>
<dbReference type="InterPro" id="IPR005467">
    <property type="entry name" value="His_kinase_dom"/>
</dbReference>
<keyword evidence="9" id="KW-0067">ATP-binding</keyword>
<evidence type="ECO:0000256" key="8">
    <source>
        <dbReference type="ARBA" id="ARBA00022777"/>
    </source>
</evidence>
<keyword evidence="10" id="KW-0902">Two-component regulatory system</keyword>
<dbReference type="Pfam" id="PF00672">
    <property type="entry name" value="HAMP"/>
    <property type="match status" value="1"/>
</dbReference>